<dbReference type="SUPFAM" id="SSF55073">
    <property type="entry name" value="Nucleotide cyclase"/>
    <property type="match status" value="1"/>
</dbReference>
<keyword evidence="10" id="KW-0560">Oxidoreductase</keyword>
<dbReference type="Pfam" id="PF07701">
    <property type="entry name" value="HNOBA"/>
    <property type="match status" value="1"/>
</dbReference>
<gene>
    <name evidence="18" type="primary">WBGene00111753</name>
</gene>
<evidence type="ECO:0000256" key="4">
    <source>
        <dbReference type="ARBA" id="ARBA00010617"/>
    </source>
</evidence>
<keyword evidence="13" id="KW-0175">Coiled coil</keyword>
<evidence type="ECO:0000313" key="19">
    <source>
        <dbReference type="Proteomes" id="UP000005239"/>
    </source>
</evidence>
<keyword evidence="14" id="KW-0342">GTP-binding</keyword>
<dbReference type="PRINTS" id="PR00385">
    <property type="entry name" value="P450"/>
</dbReference>
<evidence type="ECO:0000256" key="14">
    <source>
        <dbReference type="ARBA" id="ARBA00023134"/>
    </source>
</evidence>
<keyword evidence="16" id="KW-0141">cGMP biosynthesis</keyword>
<keyword evidence="9" id="KW-0547">Nucleotide-binding</keyword>
<dbReference type="Gene3D" id="3.90.1520.10">
    <property type="entry name" value="H-NOX domain"/>
    <property type="match status" value="1"/>
</dbReference>
<evidence type="ECO:0000256" key="10">
    <source>
        <dbReference type="ARBA" id="ARBA00023002"/>
    </source>
</evidence>
<evidence type="ECO:0000256" key="15">
    <source>
        <dbReference type="ARBA" id="ARBA00023239"/>
    </source>
</evidence>
<dbReference type="Gene3D" id="3.30.70.1230">
    <property type="entry name" value="Nucleotide cyclase"/>
    <property type="match status" value="1"/>
</dbReference>
<dbReference type="GO" id="GO:0005525">
    <property type="term" value="F:GTP binding"/>
    <property type="evidence" value="ECO:0007669"/>
    <property type="project" value="UniProtKB-KW"/>
</dbReference>
<dbReference type="GO" id="GO:0004383">
    <property type="term" value="F:guanylate cyclase activity"/>
    <property type="evidence" value="ECO:0007669"/>
    <property type="project" value="UniProtKB-EC"/>
</dbReference>
<evidence type="ECO:0000256" key="16">
    <source>
        <dbReference type="ARBA" id="ARBA00023293"/>
    </source>
</evidence>
<evidence type="ECO:0000256" key="7">
    <source>
        <dbReference type="ARBA" id="ARBA00022617"/>
    </source>
</evidence>
<evidence type="ECO:0000256" key="12">
    <source>
        <dbReference type="ARBA" id="ARBA00023033"/>
    </source>
</evidence>
<dbReference type="InterPro" id="IPR001128">
    <property type="entry name" value="Cyt_P450"/>
</dbReference>
<dbReference type="PANTHER" id="PTHR24284">
    <property type="entry name" value="CYTOCHROME P450 FAMILY"/>
    <property type="match status" value="1"/>
</dbReference>
<dbReference type="EC" id="4.6.1.2" evidence="5"/>
<evidence type="ECO:0000256" key="9">
    <source>
        <dbReference type="ARBA" id="ARBA00022741"/>
    </source>
</evidence>
<accession>A0A8R1UG39</accession>
<sequence length="1915" mass="219390">MSWANIYCRNEQIEQVMLLYLLLALLTALVYGLFKYYQWVAQFPKGPFPLPFIGNALEFDFKQQYKSLQKMGKEQPGLYTLFSPIPFVQITDFAIVKEAFVEKGDDFVGRPDSEIIQEVFAFAPNAGVINSNGETWRENRRAAISIMRDFGMGKNLMEEQVRSSVADYIAHLDAIEDKDHVDMRWHIQVMVANVINDVLFGFRYKYDDCQPLMNYVNGFSKLMEVMTESMSLMLALVFPSIRHWPIIGWYTVGRIKAAQVKLNEYIIENVEKCLKDYDVEDEPTCFVHAYKQKINSNGYLDHMNLLATCADFFEAGQETTTTTLRWAVLFFAKNQEAQDKLRKEIHDVVGRDRLPEMADQTKMPYARACVLEVQRRANILQTNVQRVTVRDVKIRGQTIPTGTWVNGDIHYLLANDPLFEAPEEFRPERYLHEDGVTLRKDLVEHTIPFSIGKRVCAGEGIARVELFLGLTATFQHYKITACEGQEIDLEHPPSAILVPKDQKIGIIGTVLLKFIERRFGKDTLNVVLSKGGLSSIDDVDPVKAYDDADTFAVVGICLDVTKWSLHDLMEGFGDFFVVWAVEAGYDKMLQGMANNLHDFLNNLNFMHYFINQCSFHSEMRGPNFKCIQLDEVTLQLNYISRRRGLNALVLGLVYRAARVLFDIEISIGITTVTEYDRVSATDIHTVYMIKLDTAPPHSSKTEHFSKAKKKDHSLIDASNFPMKLHDFNQIFPCHICFDKDLLIHHVGDFLLNEYNLANMKAVRLPDVIELLQPTAAQMDFESFLENANTRFIVRMKLPGNRSINRKEKPVNLLLSGQMQLLESGNFIVYLCSPYANTVRQLLDTCHYLADIPMRDATRVLVMLNQSRMWQLDRNKRLQEACRSLHGKESLLFERQDRNRRLMYAHVPSQVGECIRQGRTYEPQLWPEATVLACSLPDFPSISAYCTPKEVVELLADLSNRFERLIETHKLYSVHSLADEWLAVGDGAPDRSHGFDHPQPAVLHLAIGMIAEARQIVVDYFGLHLRLCVGITLGPVHSMIIGRRRPKFFVYGESIGEARSLSHLADPGRCLVSEAMRACATRTSCSLYEFTAGGYVDAGDRRVLAHYLERNDNASPVSQMNRNDGSAFFGDVISEAQMESWDRHTAFAKRAEEDRSGAISTLAPRLFSRSWRLRSNRSDDSGISEGRRTIKSLPSQSGSMLLYFLLGLLTLFVYALIKYYRFVATFPKGPFPLPFIGNFLEFDWQAQYKTFQRLAKQQGGIYTVFSPIPFVQITDYEIIKEAFVDKGEDFVGRPDNEVIQEAFTLHPNSGVINSNGEIWRENRRAAISIMRDFGMGKNLMEEQVRSSVADYTVHLDGIEDKEHVNFRWPIQVMVANIINDVLFGFRYKYDDCQPLMDYVNGFSKMMEDMTQNPGFFLALAVPAIRNWPVIGWYTVGKQRAEFQKLSQYIVKNVDKCLKDYNVEDEPTCFVHAYKQKIGQNEYLDETNLMATCADFFLAGMETTTTTLRWGMLFFAVNQDAQEKLRKEIHEVVGTERLPQMADQPKMPYARACVLEMQRRANILQTNVRVTVRDVEIRGHTIPKGTWVNGDIHYLMANDPMFENPEEFRPERYLHDDGKTMRKELVEHTIPFSIGKRVCAGEGIARVELFLGLTSTFQHFRLSACEGADIDLTPPPGQILVPKDQCLRVQKFSSPLLPHPHLELFVGRLPMLLYILLGLLALLAYGLIKYYQFIARYPKGSWPRPFIRNLLEVRSSVADYNAHLDSIEDKARANLRWPIQVMIANVINDALFGFRYTHSECQPLMDFVNGFSKMMEKMTKNKGLLIALVFPKIRHVPWIGWHCVGRVKEAQDKLMEYIVNNVDKCISEYNVEDEPTCFVHAYKQRMDSNEYLNHVNLLATCSDFFVAGMETTTTTLR</sequence>
<dbReference type="InterPro" id="IPR042463">
    <property type="entry name" value="HNOB_dom_associated_sf"/>
</dbReference>
<dbReference type="PROSITE" id="PS50125">
    <property type="entry name" value="GUANYLATE_CYCLASE_2"/>
    <property type="match status" value="1"/>
</dbReference>
<protein>
    <recommendedName>
        <fullName evidence="5">guanylate cyclase</fullName>
        <ecNumber evidence="5">4.6.1.2</ecNumber>
    </recommendedName>
</protein>
<dbReference type="InterPro" id="IPR001054">
    <property type="entry name" value="A/G_cyclase"/>
</dbReference>
<dbReference type="FunFam" id="3.30.450.260:FF:000002">
    <property type="entry name" value="guanylate cyclase soluble subunit alpha-2"/>
    <property type="match status" value="1"/>
</dbReference>
<keyword evidence="6" id="KW-0963">Cytoplasm</keyword>
<comment type="subcellular location">
    <subcellularLocation>
        <location evidence="3">Cytoplasm</location>
    </subcellularLocation>
</comment>
<dbReference type="InterPro" id="IPR011645">
    <property type="entry name" value="HNOB_dom_associated"/>
</dbReference>
<dbReference type="PRINTS" id="PR00463">
    <property type="entry name" value="EP450I"/>
</dbReference>
<dbReference type="CDD" id="cd07302">
    <property type="entry name" value="CHD"/>
    <property type="match status" value="1"/>
</dbReference>
<dbReference type="GO" id="GO:0020037">
    <property type="term" value="F:heme binding"/>
    <property type="evidence" value="ECO:0007669"/>
    <property type="project" value="InterPro"/>
</dbReference>
<dbReference type="Gene3D" id="3.30.450.260">
    <property type="entry name" value="Haem NO binding associated domain"/>
    <property type="match status" value="1"/>
</dbReference>
<comment type="cofactor">
    <cofactor evidence="2">
        <name>heme</name>
        <dbReference type="ChEBI" id="CHEBI:30413"/>
    </cofactor>
</comment>
<evidence type="ECO:0000259" key="17">
    <source>
        <dbReference type="PROSITE" id="PS50125"/>
    </source>
</evidence>
<dbReference type="SUPFAM" id="SSF48264">
    <property type="entry name" value="Cytochrome P450"/>
    <property type="match status" value="3"/>
</dbReference>
<dbReference type="EnsemblMetazoa" id="PPA22199.1">
    <property type="protein sequence ID" value="PPA22199.1"/>
    <property type="gene ID" value="WBGene00111753"/>
</dbReference>
<dbReference type="Gene3D" id="1.10.630.10">
    <property type="entry name" value="Cytochrome P450"/>
    <property type="match status" value="3"/>
</dbReference>
<dbReference type="GO" id="GO:0004497">
    <property type="term" value="F:monooxygenase activity"/>
    <property type="evidence" value="ECO:0007669"/>
    <property type="project" value="UniProtKB-KW"/>
</dbReference>
<dbReference type="InterPro" id="IPR002401">
    <property type="entry name" value="Cyt_P450_E_grp-I"/>
</dbReference>
<dbReference type="SUPFAM" id="SSF111126">
    <property type="entry name" value="Ligand-binding domain in the NO signalling and Golgi transport"/>
    <property type="match status" value="1"/>
</dbReference>
<dbReference type="SMART" id="SM00044">
    <property type="entry name" value="CYCc"/>
    <property type="match status" value="1"/>
</dbReference>
<evidence type="ECO:0000256" key="3">
    <source>
        <dbReference type="ARBA" id="ARBA00004496"/>
    </source>
</evidence>
<proteinExistence type="inferred from homology"/>
<dbReference type="InterPro" id="IPR038158">
    <property type="entry name" value="H-NOX_domain_sf"/>
</dbReference>
<dbReference type="InterPro" id="IPR036396">
    <property type="entry name" value="Cyt_P450_sf"/>
</dbReference>
<comment type="catalytic activity">
    <reaction evidence="1">
        <text>GTP = 3',5'-cyclic GMP + diphosphate</text>
        <dbReference type="Rhea" id="RHEA:13665"/>
        <dbReference type="ChEBI" id="CHEBI:33019"/>
        <dbReference type="ChEBI" id="CHEBI:37565"/>
        <dbReference type="ChEBI" id="CHEBI:57746"/>
        <dbReference type="EC" id="4.6.1.2"/>
    </reaction>
</comment>
<dbReference type="GO" id="GO:0035556">
    <property type="term" value="P:intracellular signal transduction"/>
    <property type="evidence" value="ECO:0007669"/>
    <property type="project" value="InterPro"/>
</dbReference>
<keyword evidence="19" id="KW-1185">Reference proteome</keyword>
<dbReference type="Pfam" id="PF00211">
    <property type="entry name" value="Guanylate_cyc"/>
    <property type="match status" value="1"/>
</dbReference>
<evidence type="ECO:0000256" key="6">
    <source>
        <dbReference type="ARBA" id="ARBA00022490"/>
    </source>
</evidence>
<keyword evidence="11" id="KW-0408">Iron</keyword>
<dbReference type="InterPro" id="IPR017972">
    <property type="entry name" value="Cyt_P450_CS"/>
</dbReference>
<dbReference type="InterPro" id="IPR029787">
    <property type="entry name" value="Nucleotide_cyclase"/>
</dbReference>
<dbReference type="GO" id="GO:0016705">
    <property type="term" value="F:oxidoreductase activity, acting on paired donors, with incorporation or reduction of molecular oxygen"/>
    <property type="evidence" value="ECO:0007669"/>
    <property type="project" value="InterPro"/>
</dbReference>
<dbReference type="CDD" id="cd20617">
    <property type="entry name" value="CYP1_2-like"/>
    <property type="match status" value="2"/>
</dbReference>
<dbReference type="InterPro" id="IPR024096">
    <property type="entry name" value="NO_sig/Golgi_transp_ligand-bd"/>
</dbReference>
<evidence type="ECO:0000256" key="13">
    <source>
        <dbReference type="ARBA" id="ARBA00023054"/>
    </source>
</evidence>
<evidence type="ECO:0000256" key="8">
    <source>
        <dbReference type="ARBA" id="ARBA00022723"/>
    </source>
</evidence>
<dbReference type="PROSITE" id="PS00086">
    <property type="entry name" value="CYTOCHROME_P450"/>
    <property type="match status" value="2"/>
</dbReference>
<dbReference type="Pfam" id="PF00067">
    <property type="entry name" value="p450"/>
    <property type="match status" value="3"/>
</dbReference>
<evidence type="ECO:0000256" key="11">
    <source>
        <dbReference type="ARBA" id="ARBA00023004"/>
    </source>
</evidence>
<dbReference type="InterPro" id="IPR011644">
    <property type="entry name" value="Heme_NO-bd"/>
</dbReference>
<evidence type="ECO:0000313" key="18">
    <source>
        <dbReference type="EnsemblMetazoa" id="PPA22199.1"/>
    </source>
</evidence>
<feature type="domain" description="Guanylate cyclase" evidence="17">
    <location>
        <begin position="929"/>
        <end position="1061"/>
    </location>
</feature>
<organism evidence="18 19">
    <name type="scientific">Pristionchus pacificus</name>
    <name type="common">Parasitic nematode worm</name>
    <dbReference type="NCBI Taxonomy" id="54126"/>
    <lineage>
        <taxon>Eukaryota</taxon>
        <taxon>Metazoa</taxon>
        <taxon>Ecdysozoa</taxon>
        <taxon>Nematoda</taxon>
        <taxon>Chromadorea</taxon>
        <taxon>Rhabditida</taxon>
        <taxon>Rhabditina</taxon>
        <taxon>Diplogasteromorpha</taxon>
        <taxon>Diplogasteroidea</taxon>
        <taxon>Neodiplogasteridae</taxon>
        <taxon>Pristionchus</taxon>
    </lineage>
</organism>
<comment type="similarity">
    <text evidence="4">Belongs to the cytochrome P450 family.</text>
</comment>
<dbReference type="GO" id="GO:0005737">
    <property type="term" value="C:cytoplasm"/>
    <property type="evidence" value="ECO:0007669"/>
    <property type="project" value="UniProtKB-SubCell"/>
</dbReference>
<evidence type="ECO:0000256" key="5">
    <source>
        <dbReference type="ARBA" id="ARBA00012202"/>
    </source>
</evidence>
<keyword evidence="15" id="KW-0456">Lyase</keyword>
<keyword evidence="7" id="KW-0349">Heme</keyword>
<keyword evidence="8" id="KW-0479">Metal-binding</keyword>
<dbReference type="Pfam" id="PF07700">
    <property type="entry name" value="HNOB"/>
    <property type="match status" value="1"/>
</dbReference>
<accession>A0A2A6CLU8</accession>
<keyword evidence="12" id="KW-0503">Monooxygenase</keyword>
<dbReference type="GO" id="GO:0005506">
    <property type="term" value="F:iron ion binding"/>
    <property type="evidence" value="ECO:0007669"/>
    <property type="project" value="InterPro"/>
</dbReference>
<evidence type="ECO:0000256" key="1">
    <source>
        <dbReference type="ARBA" id="ARBA00001436"/>
    </source>
</evidence>
<dbReference type="PANTHER" id="PTHR24284:SF1">
    <property type="entry name" value="CYTOCHROME P450 FAMILY"/>
    <property type="match status" value="1"/>
</dbReference>
<evidence type="ECO:0000256" key="2">
    <source>
        <dbReference type="ARBA" id="ARBA00001971"/>
    </source>
</evidence>
<name>A0A2A6CLU8_PRIPA</name>
<reference evidence="18" key="2">
    <citation type="submission" date="2022-06" db="UniProtKB">
        <authorList>
            <consortium name="EnsemblMetazoa"/>
        </authorList>
    </citation>
    <scope>IDENTIFICATION</scope>
    <source>
        <strain evidence="18">PS312</strain>
    </source>
</reference>
<dbReference type="Proteomes" id="UP000005239">
    <property type="component" value="Unassembled WGS sequence"/>
</dbReference>
<reference evidence="19" key="1">
    <citation type="journal article" date="2008" name="Nat. Genet.">
        <title>The Pristionchus pacificus genome provides a unique perspective on nematode lifestyle and parasitism.</title>
        <authorList>
            <person name="Dieterich C."/>
            <person name="Clifton S.W."/>
            <person name="Schuster L.N."/>
            <person name="Chinwalla A."/>
            <person name="Delehaunty K."/>
            <person name="Dinkelacker I."/>
            <person name="Fulton L."/>
            <person name="Fulton R."/>
            <person name="Godfrey J."/>
            <person name="Minx P."/>
            <person name="Mitreva M."/>
            <person name="Roeseler W."/>
            <person name="Tian H."/>
            <person name="Witte H."/>
            <person name="Yang S.P."/>
            <person name="Wilson R.K."/>
            <person name="Sommer R.J."/>
        </authorList>
    </citation>
    <scope>NUCLEOTIDE SEQUENCE [LARGE SCALE GENOMIC DNA]</scope>
    <source>
        <strain evidence="19">PS312</strain>
    </source>
</reference>
<dbReference type="FunFam" id="1.10.630.10:FF:000036">
    <property type="entry name" value="CYtochrome P450 family"/>
    <property type="match status" value="2"/>
</dbReference>